<accession>A0AAP0KWI4</accession>
<organism evidence="2 3">
    <name type="scientific">Stephania cephalantha</name>
    <dbReference type="NCBI Taxonomy" id="152367"/>
    <lineage>
        <taxon>Eukaryota</taxon>
        <taxon>Viridiplantae</taxon>
        <taxon>Streptophyta</taxon>
        <taxon>Embryophyta</taxon>
        <taxon>Tracheophyta</taxon>
        <taxon>Spermatophyta</taxon>
        <taxon>Magnoliopsida</taxon>
        <taxon>Ranunculales</taxon>
        <taxon>Menispermaceae</taxon>
        <taxon>Menispermoideae</taxon>
        <taxon>Cissampelideae</taxon>
        <taxon>Stephania</taxon>
    </lineage>
</organism>
<dbReference type="AlphaFoldDB" id="A0AAP0KWI4"/>
<evidence type="ECO:0000313" key="2">
    <source>
        <dbReference type="EMBL" id="KAK9159139.1"/>
    </source>
</evidence>
<name>A0AAP0KWI4_9MAGN</name>
<dbReference type="InterPro" id="IPR036610">
    <property type="entry name" value="PEBP-like_sf"/>
</dbReference>
<dbReference type="Pfam" id="PF01161">
    <property type="entry name" value="PBP"/>
    <property type="match status" value="1"/>
</dbReference>
<feature type="compositionally biased region" description="Basic and acidic residues" evidence="1">
    <location>
        <begin position="184"/>
        <end position="196"/>
    </location>
</feature>
<dbReference type="InterPro" id="IPR008914">
    <property type="entry name" value="PEBP"/>
</dbReference>
<gene>
    <name evidence="2" type="ORF">Scep_005713</name>
</gene>
<proteinExistence type="predicted"/>
<reference evidence="2 3" key="1">
    <citation type="submission" date="2024-01" db="EMBL/GenBank/DDBJ databases">
        <title>Genome assemblies of Stephania.</title>
        <authorList>
            <person name="Yang L."/>
        </authorList>
    </citation>
    <scope>NUCLEOTIDE SEQUENCE [LARGE SCALE GENOMIC DNA]</scope>
    <source>
        <strain evidence="2">JXDWG</strain>
        <tissue evidence="2">Leaf</tissue>
    </source>
</reference>
<evidence type="ECO:0008006" key="4">
    <source>
        <dbReference type="Google" id="ProtNLM"/>
    </source>
</evidence>
<feature type="region of interest" description="Disordered" evidence="1">
    <location>
        <begin position="16"/>
        <end position="42"/>
    </location>
</feature>
<comment type="caution">
    <text evidence="2">The sequence shown here is derived from an EMBL/GenBank/DDBJ whole genome shotgun (WGS) entry which is preliminary data.</text>
</comment>
<dbReference type="SUPFAM" id="SSF49777">
    <property type="entry name" value="PEBP-like"/>
    <property type="match status" value="1"/>
</dbReference>
<dbReference type="InterPro" id="IPR005247">
    <property type="entry name" value="YbhB_YbcL/LppC-like"/>
</dbReference>
<dbReference type="CDD" id="cd00865">
    <property type="entry name" value="PEBP_bact_arch"/>
    <property type="match status" value="1"/>
</dbReference>
<dbReference type="PANTHER" id="PTHR30289:SF1">
    <property type="entry name" value="PEBP (PHOSPHATIDYLETHANOLAMINE-BINDING PROTEIN) FAMILY PROTEIN"/>
    <property type="match status" value="1"/>
</dbReference>
<dbReference type="Proteomes" id="UP001419268">
    <property type="component" value="Unassembled WGS sequence"/>
</dbReference>
<sequence length="230" mass="25568">MASEELRLVSYGIDNEGRLPRKYTGEGQGAKKDTSPPLEGTKSLALCRTWTSPEVPSGPIVPWTHWVVVNIPPALKRPPEGLSGEEDDQEELAGIKEGNNDWKVPGWRGPKLPSHAHRFEFNLYALHDFLHLGNKEVTQTPASVADARSAVLRAARELDRRRERPHSVPMQIGERARRRKRGREARGGVEEERESGVQRGGVEAAVLTEARGGVWGGERVRRARGGAERR</sequence>
<keyword evidence="3" id="KW-1185">Reference proteome</keyword>
<evidence type="ECO:0000256" key="1">
    <source>
        <dbReference type="SAM" id="MobiDB-lite"/>
    </source>
</evidence>
<dbReference type="EMBL" id="JBBNAG010000002">
    <property type="protein sequence ID" value="KAK9159139.1"/>
    <property type="molecule type" value="Genomic_DNA"/>
</dbReference>
<feature type="region of interest" description="Disordered" evidence="1">
    <location>
        <begin position="159"/>
        <end position="203"/>
    </location>
</feature>
<evidence type="ECO:0000313" key="3">
    <source>
        <dbReference type="Proteomes" id="UP001419268"/>
    </source>
</evidence>
<protein>
    <recommendedName>
        <fullName evidence="4">PEBP-like protein</fullName>
    </recommendedName>
</protein>
<dbReference type="Gene3D" id="3.90.280.10">
    <property type="entry name" value="PEBP-like"/>
    <property type="match status" value="1"/>
</dbReference>
<dbReference type="PANTHER" id="PTHR30289">
    <property type="entry name" value="UNCHARACTERIZED PROTEIN YBCL-RELATED"/>
    <property type="match status" value="1"/>
</dbReference>